<comment type="caution">
    <text evidence="5">The sequence shown here is derived from an EMBL/GenBank/DDBJ whole genome shotgun (WGS) entry which is preliminary data.</text>
</comment>
<sequence>MAVKYKLVCDELEKEILEGKYPYSSKLPTEEELMRKFDVSRNTIRKAIEILVDRGYIYQVQGSGIFLREFSKPGCIPLNGMRGLTKEFSKDILTSELLELSVIKADLELSEKMKCKNGTEVYHIKRTRYLNSEPYAYEESYYNKDIIPYLNKEICDDSIYEYIETALKLNIGFADKIVYCEKLNEDEANLLGLNEGDPTLVVENTAFLNTGLVFNVSREKYNYTKTKLLSLGKN</sequence>
<dbReference type="SUPFAM" id="SSF64288">
    <property type="entry name" value="Chorismate lyase-like"/>
    <property type="match status" value="1"/>
</dbReference>
<gene>
    <name evidence="5" type="ORF">K5V21_03125</name>
</gene>
<evidence type="ECO:0000313" key="6">
    <source>
        <dbReference type="Proteomes" id="UP001299068"/>
    </source>
</evidence>
<dbReference type="InterPro" id="IPR000524">
    <property type="entry name" value="Tscrpt_reg_HTH_GntR"/>
</dbReference>
<dbReference type="EMBL" id="JAIKTU010000002">
    <property type="protein sequence ID" value="MBY0754441.1"/>
    <property type="molecule type" value="Genomic_DNA"/>
</dbReference>
<accession>A0ABS7KUE8</accession>
<evidence type="ECO:0000313" key="5">
    <source>
        <dbReference type="EMBL" id="MBY0754441.1"/>
    </source>
</evidence>
<dbReference type="InterPro" id="IPR028978">
    <property type="entry name" value="Chorismate_lyase_/UTRA_dom_sf"/>
</dbReference>
<dbReference type="Gene3D" id="1.10.10.10">
    <property type="entry name" value="Winged helix-like DNA-binding domain superfamily/Winged helix DNA-binding domain"/>
    <property type="match status" value="1"/>
</dbReference>
<dbReference type="PANTHER" id="PTHR44846">
    <property type="entry name" value="MANNOSYL-D-GLYCERATE TRANSPORT/METABOLISM SYSTEM REPRESSOR MNGR-RELATED"/>
    <property type="match status" value="1"/>
</dbReference>
<protein>
    <submittedName>
        <fullName evidence="5">GntR family transcriptional regulator</fullName>
    </submittedName>
</protein>
<keyword evidence="6" id="KW-1185">Reference proteome</keyword>
<reference evidence="5 6" key="1">
    <citation type="journal article" date="2021" name="Cell Host Microbe">
        <title>in vivo commensal control of Clostridioides difficile virulence.</title>
        <authorList>
            <person name="Girinathan B.P."/>
            <person name="Dibenedetto N."/>
            <person name="Worley J.N."/>
            <person name="Peltier J."/>
            <person name="Arrieta-Ortiz M.L."/>
            <person name="Rupa Christinal Immanuel S."/>
            <person name="Lavin R."/>
            <person name="Delaney M.L."/>
            <person name="Cummins C."/>
            <person name="Hoffmann M."/>
            <person name="Luo Y."/>
            <person name="Gonzalez-Escalona N."/>
            <person name="Allard M."/>
            <person name="Onderdonk A.B."/>
            <person name="Gerber G.K."/>
            <person name="Sonenshein A.L."/>
            <person name="Baliga N."/>
            <person name="Dupuy B."/>
            <person name="Bry L."/>
        </authorList>
    </citation>
    <scope>NUCLEOTIDE SEQUENCE [LARGE SCALE GENOMIC DNA]</scope>
    <source>
        <strain evidence="5 6">DSM 599</strain>
    </source>
</reference>
<organism evidence="5 6">
    <name type="scientific">Clostridium sardiniense</name>
    <name type="common">Clostridium absonum</name>
    <dbReference type="NCBI Taxonomy" id="29369"/>
    <lineage>
        <taxon>Bacteria</taxon>
        <taxon>Bacillati</taxon>
        <taxon>Bacillota</taxon>
        <taxon>Clostridia</taxon>
        <taxon>Eubacteriales</taxon>
        <taxon>Clostridiaceae</taxon>
        <taxon>Clostridium</taxon>
    </lineage>
</organism>
<evidence type="ECO:0000259" key="4">
    <source>
        <dbReference type="PROSITE" id="PS50949"/>
    </source>
</evidence>
<feature type="domain" description="HTH gntR-type" evidence="4">
    <location>
        <begin position="2"/>
        <end position="70"/>
    </location>
</feature>
<dbReference type="InterPro" id="IPR036390">
    <property type="entry name" value="WH_DNA-bd_sf"/>
</dbReference>
<proteinExistence type="predicted"/>
<dbReference type="SMART" id="SM00345">
    <property type="entry name" value="HTH_GNTR"/>
    <property type="match status" value="1"/>
</dbReference>
<dbReference type="PRINTS" id="PR00035">
    <property type="entry name" value="HTHGNTR"/>
</dbReference>
<evidence type="ECO:0000256" key="2">
    <source>
        <dbReference type="ARBA" id="ARBA00023125"/>
    </source>
</evidence>
<dbReference type="SMART" id="SM00866">
    <property type="entry name" value="UTRA"/>
    <property type="match status" value="1"/>
</dbReference>
<keyword evidence="2" id="KW-0238">DNA-binding</keyword>
<dbReference type="Pfam" id="PF00392">
    <property type="entry name" value="GntR"/>
    <property type="match status" value="1"/>
</dbReference>
<dbReference type="Proteomes" id="UP001299068">
    <property type="component" value="Unassembled WGS sequence"/>
</dbReference>
<dbReference type="Gene3D" id="3.40.1410.10">
    <property type="entry name" value="Chorismate lyase-like"/>
    <property type="match status" value="1"/>
</dbReference>
<dbReference type="RefSeq" id="WP_221859052.1">
    <property type="nucleotide sequence ID" value="NZ_JAIKTU010000002.1"/>
</dbReference>
<evidence type="ECO:0000256" key="3">
    <source>
        <dbReference type="ARBA" id="ARBA00023163"/>
    </source>
</evidence>
<keyword evidence="3" id="KW-0804">Transcription</keyword>
<dbReference type="Pfam" id="PF07702">
    <property type="entry name" value="UTRA"/>
    <property type="match status" value="1"/>
</dbReference>
<dbReference type="PANTHER" id="PTHR44846:SF4">
    <property type="entry name" value="HTH GNTR-TYPE DOMAIN-CONTAINING PROTEIN"/>
    <property type="match status" value="1"/>
</dbReference>
<dbReference type="InterPro" id="IPR036388">
    <property type="entry name" value="WH-like_DNA-bd_sf"/>
</dbReference>
<dbReference type="PROSITE" id="PS50949">
    <property type="entry name" value="HTH_GNTR"/>
    <property type="match status" value="1"/>
</dbReference>
<evidence type="ECO:0000256" key="1">
    <source>
        <dbReference type="ARBA" id="ARBA00023015"/>
    </source>
</evidence>
<dbReference type="InterPro" id="IPR011663">
    <property type="entry name" value="UTRA"/>
</dbReference>
<name>A0ABS7KUE8_CLOSR</name>
<dbReference type="SUPFAM" id="SSF46785">
    <property type="entry name" value="Winged helix' DNA-binding domain"/>
    <property type="match status" value="1"/>
</dbReference>
<dbReference type="InterPro" id="IPR050679">
    <property type="entry name" value="Bact_HTH_transcr_reg"/>
</dbReference>
<keyword evidence="1" id="KW-0805">Transcription regulation</keyword>
<dbReference type="CDD" id="cd07377">
    <property type="entry name" value="WHTH_GntR"/>
    <property type="match status" value="1"/>
</dbReference>